<evidence type="ECO:0000256" key="1">
    <source>
        <dbReference type="SAM" id="SignalP"/>
    </source>
</evidence>
<protein>
    <recommendedName>
        <fullName evidence="2">DUF7731 domain-containing protein</fullName>
    </recommendedName>
</protein>
<reference evidence="4" key="1">
    <citation type="submission" date="2016-06" db="EMBL/GenBank/DDBJ databases">
        <title>Parallel loss of symbiosis genes in relatives of nitrogen-fixing non-legume Parasponia.</title>
        <authorList>
            <person name="Van Velzen R."/>
            <person name="Holmer R."/>
            <person name="Bu F."/>
            <person name="Rutten L."/>
            <person name="Van Zeijl A."/>
            <person name="Liu W."/>
            <person name="Santuari L."/>
            <person name="Cao Q."/>
            <person name="Sharma T."/>
            <person name="Shen D."/>
            <person name="Roswanjaya Y."/>
            <person name="Wardhani T."/>
            <person name="Kalhor M.S."/>
            <person name="Jansen J."/>
            <person name="Van den Hoogen J."/>
            <person name="Gungor B."/>
            <person name="Hartog M."/>
            <person name="Hontelez J."/>
            <person name="Verver J."/>
            <person name="Yang W.-C."/>
            <person name="Schijlen E."/>
            <person name="Repin R."/>
            <person name="Schilthuizen M."/>
            <person name="Schranz E."/>
            <person name="Heidstra R."/>
            <person name="Miyata K."/>
            <person name="Fedorova E."/>
            <person name="Kohlen W."/>
            <person name="Bisseling T."/>
            <person name="Smit S."/>
            <person name="Geurts R."/>
        </authorList>
    </citation>
    <scope>NUCLEOTIDE SEQUENCE [LARGE SCALE GENOMIC DNA]</scope>
    <source>
        <strain evidence="4">cv. WU1-14</strain>
    </source>
</reference>
<evidence type="ECO:0000313" key="3">
    <source>
        <dbReference type="EMBL" id="PON72863.1"/>
    </source>
</evidence>
<keyword evidence="4" id="KW-1185">Reference proteome</keyword>
<comment type="caution">
    <text evidence="3">The sequence shown here is derived from an EMBL/GenBank/DDBJ whole genome shotgun (WGS) entry which is preliminary data.</text>
</comment>
<sequence length="174" mass="19386">MENFKLFGGKLGSFCLSLVIALLLRYANAENTTEPTTNVNFSENQKWRSVYFCLKNKAPNGPCQPKDVLTPVGNLSVSRLELDEYCKPGNCADHIRNNVLKCIFLVMRSHDEIVFRNNATLRVVNDTITHGCATKFSDIYLGNSSHSGGIKVYQKTYLSLGSGLLVFLAIFNNL</sequence>
<dbReference type="PANTHER" id="PTHR34366:SF7">
    <property type="entry name" value="TRANSMEMBRANE PROTEIN"/>
    <property type="match status" value="1"/>
</dbReference>
<dbReference type="EMBL" id="JXTB01000037">
    <property type="protein sequence ID" value="PON72863.1"/>
    <property type="molecule type" value="Genomic_DNA"/>
</dbReference>
<proteinExistence type="predicted"/>
<dbReference type="Pfam" id="PF24865">
    <property type="entry name" value="DUF7731"/>
    <property type="match status" value="1"/>
</dbReference>
<dbReference type="OrthoDB" id="1666452at2759"/>
<dbReference type="Proteomes" id="UP000237105">
    <property type="component" value="Unassembled WGS sequence"/>
</dbReference>
<feature type="domain" description="DUF7731" evidence="2">
    <location>
        <begin position="45"/>
        <end position="135"/>
    </location>
</feature>
<dbReference type="PANTHER" id="PTHR34366">
    <property type="entry name" value="OS07G0289901 PROTEIN-RELATED"/>
    <property type="match status" value="1"/>
</dbReference>
<dbReference type="InterPro" id="IPR056633">
    <property type="entry name" value="DUF7731"/>
</dbReference>
<gene>
    <name evidence="3" type="ORF">PanWU01x14_063320</name>
</gene>
<evidence type="ECO:0000259" key="2">
    <source>
        <dbReference type="Pfam" id="PF24865"/>
    </source>
</evidence>
<organism evidence="3 4">
    <name type="scientific">Parasponia andersonii</name>
    <name type="common">Sponia andersonii</name>
    <dbReference type="NCBI Taxonomy" id="3476"/>
    <lineage>
        <taxon>Eukaryota</taxon>
        <taxon>Viridiplantae</taxon>
        <taxon>Streptophyta</taxon>
        <taxon>Embryophyta</taxon>
        <taxon>Tracheophyta</taxon>
        <taxon>Spermatophyta</taxon>
        <taxon>Magnoliopsida</taxon>
        <taxon>eudicotyledons</taxon>
        <taxon>Gunneridae</taxon>
        <taxon>Pentapetalae</taxon>
        <taxon>rosids</taxon>
        <taxon>fabids</taxon>
        <taxon>Rosales</taxon>
        <taxon>Cannabaceae</taxon>
        <taxon>Parasponia</taxon>
    </lineage>
</organism>
<evidence type="ECO:0000313" key="4">
    <source>
        <dbReference type="Proteomes" id="UP000237105"/>
    </source>
</evidence>
<accession>A0A2P5DHY0</accession>
<name>A0A2P5DHY0_PARAD</name>
<feature type="signal peptide" evidence="1">
    <location>
        <begin position="1"/>
        <end position="29"/>
    </location>
</feature>
<dbReference type="AlphaFoldDB" id="A0A2P5DHY0"/>
<keyword evidence="1" id="KW-0732">Signal</keyword>
<feature type="chain" id="PRO_5015170021" description="DUF7731 domain-containing protein" evidence="1">
    <location>
        <begin position="30"/>
        <end position="174"/>
    </location>
</feature>